<dbReference type="AlphaFoldDB" id="A0A9P5AG22"/>
<protein>
    <submittedName>
        <fullName evidence="1">Uncharacterized protein</fullName>
    </submittedName>
</protein>
<keyword evidence="2" id="KW-1185">Reference proteome</keyword>
<reference evidence="1" key="1">
    <citation type="journal article" date="2017" name="Mycologia">
        <title>Fusarium algeriense, sp. nov., a novel toxigenic crown rot pathogen of durum wheat from Algeria is nested in the Fusarium burgessii species complex.</title>
        <authorList>
            <person name="Laraba I."/>
            <person name="Keddad A."/>
            <person name="Boureghda H."/>
            <person name="Abdallah N."/>
            <person name="Vaughan M.M."/>
            <person name="Proctor R.H."/>
            <person name="Busman M."/>
            <person name="O'Donnell K."/>
        </authorList>
    </citation>
    <scope>NUCLEOTIDE SEQUENCE</scope>
    <source>
        <strain evidence="1">NRRL 25174</strain>
    </source>
</reference>
<name>A0A9P5AG22_9HYPO</name>
<proteinExistence type="predicted"/>
<accession>A0A9P5AG22</accession>
<dbReference type="OrthoDB" id="5106179at2759"/>
<gene>
    <name evidence="1" type="ORF">FBEOM_8019</name>
</gene>
<dbReference type="Proteomes" id="UP000730481">
    <property type="component" value="Unassembled WGS sequence"/>
</dbReference>
<sequence>MASLTAPLKSLELPYHAIKDFKNLIHPRIQEPYRDLEEVIVDTDDDMELNKESRLETGLFDNPPASLSTICELTTLEQLGLRCDEPSEDWSPEDEDDVYDDRTYPQWPIDHDAKPQKTQATHCGHATCYNLKMPANEEELRITREAPELVPFVRVKRQSRIPFETTHLYRMLEHAKKYVCVLPKLQWMLFGQRPVKFVENAKRVVEPIPAGKHRDECKTYLGRVFGLASEIEIAHTKIEENIAFEVTSTFHLLSLMLMYDAKFPNFKVKIK</sequence>
<organism evidence="1 2">
    <name type="scientific">Fusarium beomiforme</name>
    <dbReference type="NCBI Taxonomy" id="44412"/>
    <lineage>
        <taxon>Eukaryota</taxon>
        <taxon>Fungi</taxon>
        <taxon>Dikarya</taxon>
        <taxon>Ascomycota</taxon>
        <taxon>Pezizomycotina</taxon>
        <taxon>Sordariomycetes</taxon>
        <taxon>Hypocreomycetidae</taxon>
        <taxon>Hypocreales</taxon>
        <taxon>Nectriaceae</taxon>
        <taxon>Fusarium</taxon>
        <taxon>Fusarium burgessii species complex</taxon>
    </lineage>
</organism>
<reference evidence="1" key="2">
    <citation type="submission" date="2020-02" db="EMBL/GenBank/DDBJ databases">
        <title>Identification and distribution of gene clusters putatively required for synthesis of sphingolipid metabolism inhibitors in phylogenetically diverse species of the filamentous fungus Fusarium.</title>
        <authorList>
            <person name="Kim H.-S."/>
            <person name="Busman M."/>
            <person name="Brown D.W."/>
            <person name="Divon H."/>
            <person name="Uhlig S."/>
            <person name="Proctor R.H."/>
        </authorList>
    </citation>
    <scope>NUCLEOTIDE SEQUENCE</scope>
    <source>
        <strain evidence="1">NRRL 25174</strain>
    </source>
</reference>
<evidence type="ECO:0000313" key="2">
    <source>
        <dbReference type="Proteomes" id="UP000730481"/>
    </source>
</evidence>
<comment type="caution">
    <text evidence="1">The sequence shown here is derived from an EMBL/GenBank/DDBJ whole genome shotgun (WGS) entry which is preliminary data.</text>
</comment>
<evidence type="ECO:0000313" key="1">
    <source>
        <dbReference type="EMBL" id="KAF4338120.1"/>
    </source>
</evidence>
<dbReference type="EMBL" id="PVQB02000367">
    <property type="protein sequence ID" value="KAF4338120.1"/>
    <property type="molecule type" value="Genomic_DNA"/>
</dbReference>